<keyword evidence="1" id="KW-0472">Membrane</keyword>
<gene>
    <name evidence="2" type="ORF">C5F44_11330</name>
</gene>
<proteinExistence type="predicted"/>
<comment type="caution">
    <text evidence="2">The sequence shown here is derived from an EMBL/GenBank/DDBJ whole genome shotgun (WGS) entry which is preliminary data.</text>
</comment>
<keyword evidence="1" id="KW-0812">Transmembrane</keyword>
<name>A0A2T4J7U0_FUSBL</name>
<sequence>MVATHHGRPGGRLLEVVLALLFAVFSGAFLVVCAVLPVYLLTIFGVKGGRRVGRLGIASLVTGIFLLKYPWSALLRYYRYEAHTLRPIKDETTNDRHPD</sequence>
<dbReference type="Proteomes" id="UP000241362">
    <property type="component" value="Unassembled WGS sequence"/>
</dbReference>
<evidence type="ECO:0000256" key="1">
    <source>
        <dbReference type="SAM" id="Phobius"/>
    </source>
</evidence>
<feature type="transmembrane region" description="Helical" evidence="1">
    <location>
        <begin position="52"/>
        <end position="71"/>
    </location>
</feature>
<organism evidence="2 3">
    <name type="scientific">Fuscovulum blasticum DSM 2131</name>
    <dbReference type="NCBI Taxonomy" id="1188250"/>
    <lineage>
        <taxon>Bacteria</taxon>
        <taxon>Pseudomonadati</taxon>
        <taxon>Pseudomonadota</taxon>
        <taxon>Alphaproteobacteria</taxon>
        <taxon>Rhodobacterales</taxon>
        <taxon>Paracoccaceae</taxon>
        <taxon>Pseudogemmobacter</taxon>
    </lineage>
</organism>
<evidence type="ECO:0000313" key="3">
    <source>
        <dbReference type="Proteomes" id="UP000241362"/>
    </source>
</evidence>
<dbReference type="EMBL" id="PZKE01000010">
    <property type="protein sequence ID" value="PTE13908.1"/>
    <property type="molecule type" value="Genomic_DNA"/>
</dbReference>
<protein>
    <submittedName>
        <fullName evidence="2">Uncharacterized protein</fullName>
    </submittedName>
</protein>
<keyword evidence="3" id="KW-1185">Reference proteome</keyword>
<keyword evidence="1" id="KW-1133">Transmembrane helix</keyword>
<dbReference type="AlphaFoldDB" id="A0A2T4J7U0"/>
<reference evidence="2 3" key="1">
    <citation type="submission" date="2018-03" db="EMBL/GenBank/DDBJ databases">
        <title>Rhodobacter blasticus.</title>
        <authorList>
            <person name="Meyer T.E."/>
            <person name="Miller S."/>
            <person name="Lodha T."/>
            <person name="Gandham S."/>
            <person name="Chintalapati S."/>
            <person name="Chintalapati V.R."/>
        </authorList>
    </citation>
    <scope>NUCLEOTIDE SEQUENCE [LARGE SCALE GENOMIC DNA]</scope>
    <source>
        <strain evidence="2 3">DSM 2131</strain>
    </source>
</reference>
<evidence type="ECO:0000313" key="2">
    <source>
        <dbReference type="EMBL" id="PTE13908.1"/>
    </source>
</evidence>
<feature type="transmembrane region" description="Helical" evidence="1">
    <location>
        <begin position="16"/>
        <end position="40"/>
    </location>
</feature>
<accession>A0A2T4J7U0</accession>